<keyword evidence="2" id="KW-1185">Reference proteome</keyword>
<dbReference type="Pfam" id="PF14388">
    <property type="entry name" value="DUF4419"/>
    <property type="match status" value="1"/>
</dbReference>
<comment type="caution">
    <text evidence="1">The sequence shown here is derived from an EMBL/GenBank/DDBJ whole genome shotgun (WGS) entry which is preliminary data.</text>
</comment>
<dbReference type="EMBL" id="JAPFFF010000028">
    <property type="protein sequence ID" value="KAK8847093.1"/>
    <property type="molecule type" value="Genomic_DNA"/>
</dbReference>
<name>A0ABR2HH40_9EUKA</name>
<dbReference type="PANTHER" id="PTHR31252:SF11">
    <property type="entry name" value="DUF4419 DOMAIN-CONTAINING PROTEIN"/>
    <property type="match status" value="1"/>
</dbReference>
<protein>
    <submittedName>
        <fullName evidence="1">Uncharacterized protein</fullName>
    </submittedName>
</protein>
<dbReference type="InterPro" id="IPR025533">
    <property type="entry name" value="DUF4419"/>
</dbReference>
<evidence type="ECO:0000313" key="2">
    <source>
        <dbReference type="Proteomes" id="UP001470230"/>
    </source>
</evidence>
<evidence type="ECO:0000313" key="1">
    <source>
        <dbReference type="EMBL" id="KAK8847093.1"/>
    </source>
</evidence>
<proteinExistence type="predicted"/>
<dbReference type="PANTHER" id="PTHR31252">
    <property type="entry name" value="DUF4419 DOMAIN-CONTAINING PROTEIN"/>
    <property type="match status" value="1"/>
</dbReference>
<organism evidence="1 2">
    <name type="scientific">Tritrichomonas musculus</name>
    <dbReference type="NCBI Taxonomy" id="1915356"/>
    <lineage>
        <taxon>Eukaryota</taxon>
        <taxon>Metamonada</taxon>
        <taxon>Parabasalia</taxon>
        <taxon>Tritrichomonadida</taxon>
        <taxon>Tritrichomonadidae</taxon>
        <taxon>Tritrichomonas</taxon>
    </lineage>
</organism>
<dbReference type="Proteomes" id="UP001470230">
    <property type="component" value="Unassembled WGS sequence"/>
</dbReference>
<reference evidence="1 2" key="1">
    <citation type="submission" date="2024-04" db="EMBL/GenBank/DDBJ databases">
        <title>Tritrichomonas musculus Genome.</title>
        <authorList>
            <person name="Alves-Ferreira E."/>
            <person name="Grigg M."/>
            <person name="Lorenzi H."/>
            <person name="Galac M."/>
        </authorList>
    </citation>
    <scope>NUCLEOTIDE SEQUENCE [LARGE SCALE GENOMIC DNA]</scope>
    <source>
        <strain evidence="1 2">EAF2021</strain>
    </source>
</reference>
<accession>A0ABR2HH40</accession>
<sequence>MKTNQEIIFDHGCHPVLQGFVNAYKNHRPVTISPDKIWLLIIQAFSNHISANAEQLRQMFVSFDGQKELIVKRQECNFFTMQSEDFEKEIFPDFVKQISEYSGESIVETMTPNFTTTTTVSLAVGQLTIMSAMKNYFKYKVNCGGCGFPYVTIEGSLEDWTKINSKLNDMKKYKFEWFT</sequence>
<gene>
    <name evidence="1" type="ORF">M9Y10_019672</name>
</gene>